<dbReference type="EMBL" id="GBXM01008605">
    <property type="protein sequence ID" value="JAH99972.1"/>
    <property type="molecule type" value="Transcribed_RNA"/>
</dbReference>
<dbReference type="AlphaFoldDB" id="A0A0E9XB48"/>
<sequence>MAATVTSSLVFIDDVTADISSRMNSVVYRSLLSAQVQPNASKLIGRKCILQQDNGHIYMHTVMLLLSIL</sequence>
<dbReference type="InterPro" id="IPR036397">
    <property type="entry name" value="RNaseH_sf"/>
</dbReference>
<organism evidence="1">
    <name type="scientific">Anguilla anguilla</name>
    <name type="common">European freshwater eel</name>
    <name type="synonym">Muraena anguilla</name>
    <dbReference type="NCBI Taxonomy" id="7936"/>
    <lineage>
        <taxon>Eukaryota</taxon>
        <taxon>Metazoa</taxon>
        <taxon>Chordata</taxon>
        <taxon>Craniata</taxon>
        <taxon>Vertebrata</taxon>
        <taxon>Euteleostomi</taxon>
        <taxon>Actinopterygii</taxon>
        <taxon>Neopterygii</taxon>
        <taxon>Teleostei</taxon>
        <taxon>Anguilliformes</taxon>
        <taxon>Anguillidae</taxon>
        <taxon>Anguilla</taxon>
    </lineage>
</organism>
<reference evidence="1" key="1">
    <citation type="submission" date="2014-11" db="EMBL/GenBank/DDBJ databases">
        <authorList>
            <person name="Amaro Gonzalez C."/>
        </authorList>
    </citation>
    <scope>NUCLEOTIDE SEQUENCE</scope>
</reference>
<name>A0A0E9XB48_ANGAN</name>
<evidence type="ECO:0000313" key="1">
    <source>
        <dbReference type="EMBL" id="JAH99972.1"/>
    </source>
</evidence>
<dbReference type="Gene3D" id="3.30.420.10">
    <property type="entry name" value="Ribonuclease H-like superfamily/Ribonuclease H"/>
    <property type="match status" value="1"/>
</dbReference>
<dbReference type="GO" id="GO:0003676">
    <property type="term" value="F:nucleic acid binding"/>
    <property type="evidence" value="ECO:0007669"/>
    <property type="project" value="InterPro"/>
</dbReference>
<protein>
    <submittedName>
        <fullName evidence="1">Uncharacterized protein</fullName>
    </submittedName>
</protein>
<proteinExistence type="predicted"/>
<accession>A0A0E9XB48</accession>
<reference evidence="1" key="2">
    <citation type="journal article" date="2015" name="Fish Shellfish Immunol.">
        <title>Early steps in the European eel (Anguilla anguilla)-Vibrio vulnificus interaction in the gills: Role of the RtxA13 toxin.</title>
        <authorList>
            <person name="Callol A."/>
            <person name="Pajuelo D."/>
            <person name="Ebbesson L."/>
            <person name="Teles M."/>
            <person name="MacKenzie S."/>
            <person name="Amaro C."/>
        </authorList>
    </citation>
    <scope>NUCLEOTIDE SEQUENCE</scope>
</reference>